<dbReference type="EMBL" id="AFBD01000002">
    <property type="protein sequence ID" value="EGF15464.1"/>
    <property type="molecule type" value="Genomic_DNA"/>
</dbReference>
<evidence type="ECO:0008006" key="3">
    <source>
        <dbReference type="Google" id="ProtNLM"/>
    </source>
</evidence>
<dbReference type="Proteomes" id="UP000005955">
    <property type="component" value="Unassembled WGS sequence"/>
</dbReference>
<sequence length="78" mass="8997">MKGLTMVELTYLDSYKVQRTLTYDDFDEFLLAFSGCVTVPDSLKVLSITYNGHQLPFTGLIGDLYRQMYQLDLSPYQD</sequence>
<dbReference type="InterPro" id="IPR027879">
    <property type="entry name" value="DUF4649"/>
</dbReference>
<reference evidence="1 2" key="1">
    <citation type="submission" date="2011-02" db="EMBL/GenBank/DDBJ databases">
        <authorList>
            <person name="Muzny D."/>
            <person name="Qin X."/>
            <person name="Deng J."/>
            <person name="Jiang H."/>
            <person name="Liu Y."/>
            <person name="Qu J."/>
            <person name="Song X.-Z."/>
            <person name="Zhang L."/>
            <person name="Thornton R."/>
            <person name="Coyle M."/>
            <person name="Francisco L."/>
            <person name="Jackson L."/>
            <person name="Javaid M."/>
            <person name="Korchina V."/>
            <person name="Kovar C."/>
            <person name="Mata R."/>
            <person name="Mathew T."/>
            <person name="Ngo R."/>
            <person name="Nguyen L."/>
            <person name="Nguyen N."/>
            <person name="Okwuonu G."/>
            <person name="Ongeri F."/>
            <person name="Pham C."/>
            <person name="Simmons D."/>
            <person name="Wilczek-Boney K."/>
            <person name="Hale W."/>
            <person name="Jakkamsetti A."/>
            <person name="Pham P."/>
            <person name="Ruth R."/>
            <person name="San Lucas F."/>
            <person name="Warren J."/>
            <person name="Zhang J."/>
            <person name="Zhao Z."/>
            <person name="Zhou C."/>
            <person name="Zhu D."/>
            <person name="Lee S."/>
            <person name="Bess C."/>
            <person name="Blankenburg K."/>
            <person name="Forbes L."/>
            <person name="Fu Q."/>
            <person name="Gubbala S."/>
            <person name="Hirani K."/>
            <person name="Jayaseelan J.C."/>
            <person name="Lara F."/>
            <person name="Munidasa M."/>
            <person name="Palculict T."/>
            <person name="Patil S."/>
            <person name="Pu L.-L."/>
            <person name="Saada N."/>
            <person name="Tang L."/>
            <person name="Weissenberger G."/>
            <person name="Zhu Y."/>
            <person name="Hemphill L."/>
            <person name="Shang Y."/>
            <person name="Youmans B."/>
            <person name="Ayvaz T."/>
            <person name="Ross M."/>
            <person name="Santibanez J."/>
            <person name="Aqrawi P."/>
            <person name="Gross S."/>
            <person name="Joshi V."/>
            <person name="Fowler G."/>
            <person name="Nazareth L."/>
            <person name="Reid J."/>
            <person name="Worley K."/>
            <person name="Petrosino J."/>
            <person name="Highlander S."/>
            <person name="Gibbs R."/>
        </authorList>
    </citation>
    <scope>NUCLEOTIDE SEQUENCE [LARGE SCALE GENOMIC DNA]</scope>
    <source>
        <strain evidence="1 2">SK330</strain>
    </source>
</reference>
<accession>F2C607</accession>
<name>F2C607_STRSA</name>
<dbReference type="CDD" id="cd13784">
    <property type="entry name" value="SP_1775_like"/>
    <property type="match status" value="1"/>
</dbReference>
<gene>
    <name evidence="1" type="ORF">HMPREF9386_0611</name>
</gene>
<dbReference type="PATRIC" id="fig|888813.3.peg.598"/>
<dbReference type="HOGENOM" id="CLU_180853_1_0_9"/>
<dbReference type="Gene3D" id="3.30.1490.390">
    <property type="match status" value="1"/>
</dbReference>
<evidence type="ECO:0000313" key="1">
    <source>
        <dbReference type="EMBL" id="EGF15464.1"/>
    </source>
</evidence>
<organism evidence="1 2">
    <name type="scientific">Streptococcus sanguinis SK330</name>
    <dbReference type="NCBI Taxonomy" id="888813"/>
    <lineage>
        <taxon>Bacteria</taxon>
        <taxon>Bacillati</taxon>
        <taxon>Bacillota</taxon>
        <taxon>Bacilli</taxon>
        <taxon>Lactobacillales</taxon>
        <taxon>Streptococcaceae</taxon>
        <taxon>Streptococcus</taxon>
    </lineage>
</organism>
<dbReference type="AlphaFoldDB" id="F2C607"/>
<evidence type="ECO:0000313" key="2">
    <source>
        <dbReference type="Proteomes" id="UP000005955"/>
    </source>
</evidence>
<protein>
    <recommendedName>
        <fullName evidence="3">30S ribosomal protein S16</fullName>
    </recommendedName>
</protein>
<comment type="caution">
    <text evidence="1">The sequence shown here is derived from an EMBL/GenBank/DDBJ whole genome shotgun (WGS) entry which is preliminary data.</text>
</comment>
<proteinExistence type="predicted"/>
<dbReference type="Pfam" id="PF15507">
    <property type="entry name" value="DUF4649"/>
    <property type="match status" value="1"/>
</dbReference>